<reference evidence="2" key="1">
    <citation type="journal article" date="2020" name="Nature">
        <title>Giant virus diversity and host interactions through global metagenomics.</title>
        <authorList>
            <person name="Schulz F."/>
            <person name="Roux S."/>
            <person name="Paez-Espino D."/>
            <person name="Jungbluth S."/>
            <person name="Walsh D.A."/>
            <person name="Denef V.J."/>
            <person name="McMahon K.D."/>
            <person name="Konstantinidis K.T."/>
            <person name="Eloe-Fadrosh E.A."/>
            <person name="Kyrpides N.C."/>
            <person name="Woyke T."/>
        </authorList>
    </citation>
    <scope>NUCLEOTIDE SEQUENCE</scope>
    <source>
        <strain evidence="2">GVMAG-M-3300023174-57</strain>
    </source>
</reference>
<evidence type="ECO:0000313" key="2">
    <source>
        <dbReference type="EMBL" id="QHT19243.1"/>
    </source>
</evidence>
<accession>A0A6C0DSS5</accession>
<feature type="region of interest" description="Disordered" evidence="1">
    <location>
        <begin position="160"/>
        <end position="183"/>
    </location>
</feature>
<dbReference type="EMBL" id="MN739664">
    <property type="protein sequence ID" value="QHT19243.1"/>
    <property type="molecule type" value="Genomic_DNA"/>
</dbReference>
<evidence type="ECO:0000256" key="1">
    <source>
        <dbReference type="SAM" id="MobiDB-lite"/>
    </source>
</evidence>
<name>A0A6C0DSS5_9ZZZZ</name>
<dbReference type="AlphaFoldDB" id="A0A6C0DSS5"/>
<proteinExistence type="predicted"/>
<protein>
    <submittedName>
        <fullName evidence="2">Uncharacterized protein</fullName>
    </submittedName>
</protein>
<feature type="region of interest" description="Disordered" evidence="1">
    <location>
        <begin position="1"/>
        <end position="34"/>
    </location>
</feature>
<organism evidence="2">
    <name type="scientific">viral metagenome</name>
    <dbReference type="NCBI Taxonomy" id="1070528"/>
    <lineage>
        <taxon>unclassified sequences</taxon>
        <taxon>metagenomes</taxon>
        <taxon>organismal metagenomes</taxon>
    </lineage>
</organism>
<sequence length="270" mass="29420">MPSKTRSNKKSPNRKSRKAPAKRVNRRSTRKAMSVADIRQKFKVMDSSMRDFIKRNNLNNPRELGKQVSRHWAGLFNKHLSGNAAAELGNHYLNLHGKRKAKHGGSMAGAPLDYVMRPGMPAVATYATFPTEVGADPKAVQDLDVYYNSALSRSCGSENTSAHVSHDMGSNLVPAKGGARRRRTMRKRGGDFLTALSVRDFAASNPSGFLQQASEAWMGQGPYKTNSADPSTSAVRLATPGFAPINPDQISIVNKDITQLANPSPYPAVN</sequence>
<feature type="compositionally biased region" description="Basic residues" evidence="1">
    <location>
        <begin position="1"/>
        <end position="30"/>
    </location>
</feature>